<feature type="transmembrane region" description="Helical" evidence="7">
    <location>
        <begin position="138"/>
        <end position="159"/>
    </location>
</feature>
<name>A0A1M6YY82_9BACT</name>
<dbReference type="Proteomes" id="UP000184275">
    <property type="component" value="Unassembled WGS sequence"/>
</dbReference>
<dbReference type="PANTHER" id="PTHR30625">
    <property type="entry name" value="PROTEIN TOLQ"/>
    <property type="match status" value="1"/>
</dbReference>
<dbReference type="InterPro" id="IPR002898">
    <property type="entry name" value="MotA_ExbB_proton_chnl"/>
</dbReference>
<organism evidence="9 10">
    <name type="scientific">Fibrobacter intestinalis</name>
    <dbReference type="NCBI Taxonomy" id="28122"/>
    <lineage>
        <taxon>Bacteria</taxon>
        <taxon>Pseudomonadati</taxon>
        <taxon>Fibrobacterota</taxon>
        <taxon>Fibrobacteria</taxon>
        <taxon>Fibrobacterales</taxon>
        <taxon>Fibrobacteraceae</taxon>
        <taxon>Fibrobacter</taxon>
    </lineage>
</organism>
<proteinExistence type="inferred from homology"/>
<keyword evidence="5 7" id="KW-0472">Membrane</keyword>
<keyword evidence="6" id="KW-0813">Transport</keyword>
<evidence type="ECO:0000313" key="9">
    <source>
        <dbReference type="EMBL" id="SHL23206.1"/>
    </source>
</evidence>
<feature type="transmembrane region" description="Helical" evidence="7">
    <location>
        <begin position="93"/>
        <end position="118"/>
    </location>
</feature>
<dbReference type="GO" id="GO:0017038">
    <property type="term" value="P:protein import"/>
    <property type="evidence" value="ECO:0007669"/>
    <property type="project" value="TreeGrafter"/>
</dbReference>
<keyword evidence="4 7" id="KW-1133">Transmembrane helix</keyword>
<evidence type="ECO:0000313" key="10">
    <source>
        <dbReference type="Proteomes" id="UP000184275"/>
    </source>
</evidence>
<feature type="transmembrane region" description="Helical" evidence="7">
    <location>
        <begin position="20"/>
        <end position="40"/>
    </location>
</feature>
<comment type="subcellular location">
    <subcellularLocation>
        <location evidence="1">Cell membrane</location>
        <topology evidence="1">Multi-pass membrane protein</topology>
    </subcellularLocation>
    <subcellularLocation>
        <location evidence="6">Membrane</location>
        <topology evidence="6">Multi-pass membrane protein</topology>
    </subcellularLocation>
</comment>
<keyword evidence="2" id="KW-1003">Cell membrane</keyword>
<dbReference type="RefSeq" id="WP_073306208.1">
    <property type="nucleotide sequence ID" value="NZ_FRAW01000050.1"/>
</dbReference>
<dbReference type="GO" id="GO:0005886">
    <property type="term" value="C:plasma membrane"/>
    <property type="evidence" value="ECO:0007669"/>
    <property type="project" value="UniProtKB-SubCell"/>
</dbReference>
<keyword evidence="3 7" id="KW-0812">Transmembrane</keyword>
<evidence type="ECO:0000256" key="5">
    <source>
        <dbReference type="ARBA" id="ARBA00023136"/>
    </source>
</evidence>
<evidence type="ECO:0000256" key="6">
    <source>
        <dbReference type="RuleBase" id="RU004057"/>
    </source>
</evidence>
<feature type="domain" description="MotA/TolQ/ExbB proton channel" evidence="8">
    <location>
        <begin position="81"/>
        <end position="169"/>
    </location>
</feature>
<dbReference type="PANTHER" id="PTHR30625:SF11">
    <property type="entry name" value="MOTA_TOLQ_EXBB PROTON CHANNEL DOMAIN-CONTAINING PROTEIN"/>
    <property type="match status" value="1"/>
</dbReference>
<sequence length="187" mass="21142">MRLFSVFEEIRAMLVQGGWVLLPIFLLGLFAWTLIFERYFMYRRAKSLGKFGLLHRFQTTVSQTEALGRLAVDFRLHEMRHGMESDFAKSFPTIAACASLAPMLGLLGTVSGMVHVFKTIQLFGFGNPVLIADGISEALLTTQAGLLVAFPIVLANNHLQSKLERLKSKRWKQVLQFENEKFFGEAK</sequence>
<dbReference type="AlphaFoldDB" id="A0A1M6YY82"/>
<reference evidence="10" key="1">
    <citation type="submission" date="2016-11" db="EMBL/GenBank/DDBJ databases">
        <authorList>
            <person name="Varghese N."/>
            <person name="Submissions S."/>
        </authorList>
    </citation>
    <scope>NUCLEOTIDE SEQUENCE [LARGE SCALE GENOMIC DNA]</scope>
    <source>
        <strain evidence="10">UWOS</strain>
    </source>
</reference>
<evidence type="ECO:0000256" key="7">
    <source>
        <dbReference type="SAM" id="Phobius"/>
    </source>
</evidence>
<dbReference type="EMBL" id="FRAW01000050">
    <property type="protein sequence ID" value="SHL23206.1"/>
    <property type="molecule type" value="Genomic_DNA"/>
</dbReference>
<gene>
    <name evidence="9" type="ORF">SAMN05720469_1506</name>
</gene>
<keyword evidence="10" id="KW-1185">Reference proteome</keyword>
<evidence type="ECO:0000259" key="8">
    <source>
        <dbReference type="Pfam" id="PF01618"/>
    </source>
</evidence>
<protein>
    <submittedName>
        <fullName evidence="9">Biopolymer transport protein ExbB</fullName>
    </submittedName>
</protein>
<comment type="similarity">
    <text evidence="6">Belongs to the exbB/tolQ family.</text>
</comment>
<evidence type="ECO:0000256" key="2">
    <source>
        <dbReference type="ARBA" id="ARBA00022475"/>
    </source>
</evidence>
<dbReference type="Pfam" id="PF01618">
    <property type="entry name" value="MotA_ExbB"/>
    <property type="match status" value="1"/>
</dbReference>
<accession>A0A1M6YY82</accession>
<keyword evidence="6" id="KW-0653">Protein transport</keyword>
<evidence type="ECO:0000256" key="3">
    <source>
        <dbReference type="ARBA" id="ARBA00022692"/>
    </source>
</evidence>
<evidence type="ECO:0000256" key="1">
    <source>
        <dbReference type="ARBA" id="ARBA00004651"/>
    </source>
</evidence>
<evidence type="ECO:0000256" key="4">
    <source>
        <dbReference type="ARBA" id="ARBA00022989"/>
    </source>
</evidence>
<dbReference type="InterPro" id="IPR050790">
    <property type="entry name" value="ExbB/TolQ_transport"/>
</dbReference>